<protein>
    <submittedName>
        <fullName evidence="2">Uncharacterized protein</fullName>
    </submittedName>
</protein>
<reference evidence="2 3" key="1">
    <citation type="journal article" date="2014" name="PLoS ONE">
        <title>Global Analysis of Gene Expression Profiles in Physic Nut (Jatropha curcas L.) Seedlings Exposed to Salt Stress.</title>
        <authorList>
            <person name="Zhang L."/>
            <person name="Zhang C."/>
            <person name="Wu P."/>
            <person name="Chen Y."/>
            <person name="Li M."/>
            <person name="Jiang H."/>
            <person name="Wu G."/>
        </authorList>
    </citation>
    <scope>NUCLEOTIDE SEQUENCE [LARGE SCALE GENOMIC DNA]</scope>
    <source>
        <strain evidence="3">cv. GZQX0401</strain>
        <tissue evidence="2">Young leaves</tissue>
    </source>
</reference>
<feature type="region of interest" description="Disordered" evidence="1">
    <location>
        <begin position="1"/>
        <end position="24"/>
    </location>
</feature>
<dbReference type="AlphaFoldDB" id="A0A067K787"/>
<accession>A0A067K787</accession>
<name>A0A067K787_JATCU</name>
<keyword evidence="3" id="KW-1185">Reference proteome</keyword>
<feature type="compositionally biased region" description="Basic and acidic residues" evidence="1">
    <location>
        <begin position="132"/>
        <end position="146"/>
    </location>
</feature>
<dbReference type="EMBL" id="KK914639">
    <property type="protein sequence ID" value="KDP30878.1"/>
    <property type="molecule type" value="Genomic_DNA"/>
</dbReference>
<gene>
    <name evidence="2" type="ORF">JCGZ_16141</name>
</gene>
<feature type="region of interest" description="Disordered" evidence="1">
    <location>
        <begin position="120"/>
        <end position="146"/>
    </location>
</feature>
<evidence type="ECO:0000313" key="2">
    <source>
        <dbReference type="EMBL" id="KDP30878.1"/>
    </source>
</evidence>
<dbReference type="Proteomes" id="UP000027138">
    <property type="component" value="Unassembled WGS sequence"/>
</dbReference>
<evidence type="ECO:0000256" key="1">
    <source>
        <dbReference type="SAM" id="MobiDB-lite"/>
    </source>
</evidence>
<proteinExistence type="predicted"/>
<evidence type="ECO:0000313" key="3">
    <source>
        <dbReference type="Proteomes" id="UP000027138"/>
    </source>
</evidence>
<sequence>MCSSDTNPPSLIHGTQGNKENNMKNPLVLPSGSITRGHAKKYRATMELKRAWIPQLLTKIRGRIFSRKGEMIWIRYHSTIELKEALRAPKFLTLMGAHVELDPEFPAYGMPRQCYVSTPVQGGKPQAVQASDSREETLDLKHARAN</sequence>
<organism evidence="2 3">
    <name type="scientific">Jatropha curcas</name>
    <name type="common">Barbados nut</name>
    <dbReference type="NCBI Taxonomy" id="180498"/>
    <lineage>
        <taxon>Eukaryota</taxon>
        <taxon>Viridiplantae</taxon>
        <taxon>Streptophyta</taxon>
        <taxon>Embryophyta</taxon>
        <taxon>Tracheophyta</taxon>
        <taxon>Spermatophyta</taxon>
        <taxon>Magnoliopsida</taxon>
        <taxon>eudicotyledons</taxon>
        <taxon>Gunneridae</taxon>
        <taxon>Pentapetalae</taxon>
        <taxon>rosids</taxon>
        <taxon>fabids</taxon>
        <taxon>Malpighiales</taxon>
        <taxon>Euphorbiaceae</taxon>
        <taxon>Crotonoideae</taxon>
        <taxon>Jatropheae</taxon>
        <taxon>Jatropha</taxon>
    </lineage>
</organism>